<organism evidence="2 3">
    <name type="scientific">Effrenium voratum</name>
    <dbReference type="NCBI Taxonomy" id="2562239"/>
    <lineage>
        <taxon>Eukaryota</taxon>
        <taxon>Sar</taxon>
        <taxon>Alveolata</taxon>
        <taxon>Dinophyceae</taxon>
        <taxon>Suessiales</taxon>
        <taxon>Symbiodiniaceae</taxon>
        <taxon>Effrenium</taxon>
    </lineage>
</organism>
<evidence type="ECO:0000313" key="2">
    <source>
        <dbReference type="EMBL" id="CAJ1411084.1"/>
    </source>
</evidence>
<proteinExistence type="predicted"/>
<dbReference type="Proteomes" id="UP001178507">
    <property type="component" value="Unassembled WGS sequence"/>
</dbReference>
<evidence type="ECO:0000256" key="1">
    <source>
        <dbReference type="SAM" id="MobiDB-lite"/>
    </source>
</evidence>
<comment type="caution">
    <text evidence="2">The sequence shown here is derived from an EMBL/GenBank/DDBJ whole genome shotgun (WGS) entry which is preliminary data.</text>
</comment>
<dbReference type="EMBL" id="CAUJNA010003855">
    <property type="protein sequence ID" value="CAJ1411084.1"/>
    <property type="molecule type" value="Genomic_DNA"/>
</dbReference>
<sequence>MAYQYPAGAMPQPVTYTSGAPYGADYSGYSAPGYSMPPSMPMPAMPAALDHAMGKWFAPGEALPPGFVVTSHPEGHTAPQQHHSMSNKAWDSFVSTGDAAAAVGSVARTGASASSSLKKSKKSKKKKSSGCC</sequence>
<gene>
    <name evidence="2" type="ORF">EVOR1521_LOCUS31749</name>
</gene>
<feature type="compositionally biased region" description="Basic residues" evidence="1">
    <location>
        <begin position="118"/>
        <end position="132"/>
    </location>
</feature>
<feature type="region of interest" description="Disordered" evidence="1">
    <location>
        <begin position="105"/>
        <end position="132"/>
    </location>
</feature>
<reference evidence="2" key="1">
    <citation type="submission" date="2023-08" db="EMBL/GenBank/DDBJ databases">
        <authorList>
            <person name="Chen Y."/>
            <person name="Shah S."/>
            <person name="Dougan E. K."/>
            <person name="Thang M."/>
            <person name="Chan C."/>
        </authorList>
    </citation>
    <scope>NUCLEOTIDE SEQUENCE</scope>
</reference>
<protein>
    <submittedName>
        <fullName evidence="2">Uncharacterized protein</fullName>
    </submittedName>
</protein>
<accession>A0AA36JTI5</accession>
<dbReference type="AlphaFoldDB" id="A0AA36JTI5"/>
<name>A0AA36JTI5_9DINO</name>
<evidence type="ECO:0000313" key="3">
    <source>
        <dbReference type="Proteomes" id="UP001178507"/>
    </source>
</evidence>
<keyword evidence="3" id="KW-1185">Reference proteome</keyword>